<gene>
    <name evidence="2" type="primary">OJ1793_E11.112</name>
</gene>
<evidence type="ECO:0000256" key="1">
    <source>
        <dbReference type="SAM" id="MobiDB-lite"/>
    </source>
</evidence>
<reference evidence="3" key="2">
    <citation type="journal article" date="2008" name="Nucleic Acids Res.">
        <title>The rice annotation project database (RAP-DB): 2008 update.</title>
        <authorList>
            <consortium name="The rice annotation project (RAP)"/>
        </authorList>
    </citation>
    <scope>GENOME REANNOTATION</scope>
    <source>
        <strain evidence="3">cv. Nipponbare</strain>
    </source>
</reference>
<name>Q8H517_ORYSJ</name>
<feature type="region of interest" description="Disordered" evidence="1">
    <location>
        <begin position="1"/>
        <end position="21"/>
    </location>
</feature>
<accession>Q8H517</accession>
<dbReference type="HOGENOM" id="CLU_001570_15_4_1"/>
<dbReference type="Proteomes" id="UP000000763">
    <property type="component" value="Chromosome 7"/>
</dbReference>
<organism evidence="2 3">
    <name type="scientific">Oryza sativa subsp. japonica</name>
    <name type="common">Rice</name>
    <dbReference type="NCBI Taxonomy" id="39947"/>
    <lineage>
        <taxon>Eukaryota</taxon>
        <taxon>Viridiplantae</taxon>
        <taxon>Streptophyta</taxon>
        <taxon>Embryophyta</taxon>
        <taxon>Tracheophyta</taxon>
        <taxon>Spermatophyta</taxon>
        <taxon>Magnoliopsida</taxon>
        <taxon>Liliopsida</taxon>
        <taxon>Poales</taxon>
        <taxon>Poaceae</taxon>
        <taxon>BOP clade</taxon>
        <taxon>Oryzoideae</taxon>
        <taxon>Oryzeae</taxon>
        <taxon>Oryzinae</taxon>
        <taxon>Oryza</taxon>
        <taxon>Oryza sativa</taxon>
    </lineage>
</organism>
<evidence type="ECO:0000313" key="3">
    <source>
        <dbReference type="Proteomes" id="UP000000763"/>
    </source>
</evidence>
<proteinExistence type="predicted"/>
<evidence type="ECO:0000313" key="2">
    <source>
        <dbReference type="EMBL" id="BAC19983.1"/>
    </source>
</evidence>
<reference evidence="3" key="1">
    <citation type="journal article" date="2005" name="Nature">
        <title>The map-based sequence of the rice genome.</title>
        <authorList>
            <consortium name="International rice genome sequencing project (IRGSP)"/>
            <person name="Matsumoto T."/>
            <person name="Wu J."/>
            <person name="Kanamori H."/>
            <person name="Katayose Y."/>
            <person name="Fujisawa M."/>
            <person name="Namiki N."/>
            <person name="Mizuno H."/>
            <person name="Yamamoto K."/>
            <person name="Antonio B.A."/>
            <person name="Baba T."/>
            <person name="Sakata K."/>
            <person name="Nagamura Y."/>
            <person name="Aoki H."/>
            <person name="Arikawa K."/>
            <person name="Arita K."/>
            <person name="Bito T."/>
            <person name="Chiden Y."/>
            <person name="Fujitsuka N."/>
            <person name="Fukunaka R."/>
            <person name="Hamada M."/>
            <person name="Harada C."/>
            <person name="Hayashi A."/>
            <person name="Hijishita S."/>
            <person name="Honda M."/>
            <person name="Hosokawa S."/>
            <person name="Ichikawa Y."/>
            <person name="Idonuma A."/>
            <person name="Iijima M."/>
            <person name="Ikeda M."/>
            <person name="Ikeno M."/>
            <person name="Ito K."/>
            <person name="Ito S."/>
            <person name="Ito T."/>
            <person name="Ito Y."/>
            <person name="Ito Y."/>
            <person name="Iwabuchi A."/>
            <person name="Kamiya K."/>
            <person name="Karasawa W."/>
            <person name="Kurita K."/>
            <person name="Katagiri S."/>
            <person name="Kikuta A."/>
            <person name="Kobayashi H."/>
            <person name="Kobayashi N."/>
            <person name="Machita K."/>
            <person name="Maehara T."/>
            <person name="Masukawa M."/>
            <person name="Mizubayashi T."/>
            <person name="Mukai Y."/>
            <person name="Nagasaki H."/>
            <person name="Nagata Y."/>
            <person name="Naito S."/>
            <person name="Nakashima M."/>
            <person name="Nakama Y."/>
            <person name="Nakamichi Y."/>
            <person name="Nakamura M."/>
            <person name="Meguro A."/>
            <person name="Negishi M."/>
            <person name="Ohta I."/>
            <person name="Ohta T."/>
            <person name="Okamoto M."/>
            <person name="Ono N."/>
            <person name="Saji S."/>
            <person name="Sakaguchi M."/>
            <person name="Sakai K."/>
            <person name="Shibata M."/>
            <person name="Shimokawa T."/>
            <person name="Song J."/>
            <person name="Takazaki Y."/>
            <person name="Terasawa K."/>
            <person name="Tsugane M."/>
            <person name="Tsuji K."/>
            <person name="Ueda S."/>
            <person name="Waki K."/>
            <person name="Yamagata H."/>
            <person name="Yamamoto M."/>
            <person name="Yamamoto S."/>
            <person name="Yamane H."/>
            <person name="Yoshiki S."/>
            <person name="Yoshihara R."/>
            <person name="Yukawa K."/>
            <person name="Zhong H."/>
            <person name="Yano M."/>
            <person name="Yuan Q."/>
            <person name="Ouyang S."/>
            <person name="Liu J."/>
            <person name="Jones K.M."/>
            <person name="Gansberger K."/>
            <person name="Moffat K."/>
            <person name="Hill J."/>
            <person name="Bera J."/>
            <person name="Fadrosh D."/>
            <person name="Jin S."/>
            <person name="Johri S."/>
            <person name="Kim M."/>
            <person name="Overton L."/>
            <person name="Reardon M."/>
            <person name="Tsitrin T."/>
            <person name="Vuong H."/>
            <person name="Weaver B."/>
            <person name="Ciecko A."/>
            <person name="Tallon L."/>
            <person name="Jackson J."/>
            <person name="Pai G."/>
            <person name="Aken S.V."/>
            <person name="Utterback T."/>
            <person name="Reidmuller S."/>
            <person name="Feldblyum T."/>
            <person name="Hsiao J."/>
            <person name="Zismann V."/>
            <person name="Iobst S."/>
            <person name="de Vazeille A.R."/>
            <person name="Buell C.R."/>
            <person name="Ying K."/>
            <person name="Li Y."/>
            <person name="Lu T."/>
            <person name="Huang Y."/>
            <person name="Zhao Q."/>
            <person name="Feng Q."/>
            <person name="Zhang L."/>
            <person name="Zhu J."/>
            <person name="Weng Q."/>
            <person name="Mu J."/>
            <person name="Lu Y."/>
            <person name="Fan D."/>
            <person name="Liu Y."/>
            <person name="Guan J."/>
            <person name="Zhang Y."/>
            <person name="Yu S."/>
            <person name="Liu X."/>
            <person name="Zhang Y."/>
            <person name="Hong G."/>
            <person name="Han B."/>
            <person name="Choisne N."/>
            <person name="Demange N."/>
            <person name="Orjeda G."/>
            <person name="Samain S."/>
            <person name="Cattolico L."/>
            <person name="Pelletier E."/>
            <person name="Couloux A."/>
            <person name="Segurens B."/>
            <person name="Wincker P."/>
            <person name="D'Hont A."/>
            <person name="Scarpelli C."/>
            <person name="Weissenbach J."/>
            <person name="Salanoubat M."/>
            <person name="Quetier F."/>
            <person name="Yu Y."/>
            <person name="Kim H.R."/>
            <person name="Rambo T."/>
            <person name="Currie J."/>
            <person name="Collura K."/>
            <person name="Luo M."/>
            <person name="Yang T."/>
            <person name="Ammiraju J.S.S."/>
            <person name="Engler F."/>
            <person name="Soderlund C."/>
            <person name="Wing R.A."/>
            <person name="Palmer L.E."/>
            <person name="de la Bastide M."/>
            <person name="Spiegel L."/>
            <person name="Nascimento L."/>
            <person name="Zutavern T."/>
            <person name="O'Shaughnessy A."/>
            <person name="Dike S."/>
            <person name="Dedhia N."/>
            <person name="Preston R."/>
            <person name="Balija V."/>
            <person name="McCombie W.R."/>
            <person name="Chow T."/>
            <person name="Chen H."/>
            <person name="Chung M."/>
            <person name="Chen C."/>
            <person name="Shaw J."/>
            <person name="Wu H."/>
            <person name="Hsiao K."/>
            <person name="Chao Y."/>
            <person name="Chu M."/>
            <person name="Cheng C."/>
            <person name="Hour A."/>
            <person name="Lee P."/>
            <person name="Lin S."/>
            <person name="Lin Y."/>
            <person name="Liou J."/>
            <person name="Liu S."/>
            <person name="Hsing Y."/>
            <person name="Raghuvanshi S."/>
            <person name="Mohanty A."/>
            <person name="Bharti A.K."/>
            <person name="Gaur A."/>
            <person name="Gupta V."/>
            <person name="Kumar D."/>
            <person name="Ravi V."/>
            <person name="Vij S."/>
            <person name="Kapur A."/>
            <person name="Khurana P."/>
            <person name="Khurana P."/>
            <person name="Khurana J.P."/>
            <person name="Tyagi A.K."/>
            <person name="Gaikwad K."/>
            <person name="Singh A."/>
            <person name="Dalal V."/>
            <person name="Srivastava S."/>
            <person name="Dixit A."/>
            <person name="Pal A.K."/>
            <person name="Ghazi I.A."/>
            <person name="Yadav M."/>
            <person name="Pandit A."/>
            <person name="Bhargava A."/>
            <person name="Sureshbabu K."/>
            <person name="Batra K."/>
            <person name="Sharma T.R."/>
            <person name="Mohapatra T."/>
            <person name="Singh N.K."/>
            <person name="Messing J."/>
            <person name="Nelson A.B."/>
            <person name="Fuks G."/>
            <person name="Kavchok S."/>
            <person name="Keizer G."/>
            <person name="Linton E."/>
            <person name="Llaca V."/>
            <person name="Song R."/>
            <person name="Tanyolac B."/>
            <person name="Young S."/>
            <person name="Ho-Il K."/>
            <person name="Hahn J.H."/>
            <person name="Sangsakoo G."/>
            <person name="Vanavichit A."/>
            <person name="de Mattos Luiz.A.T."/>
            <person name="Zimmer P.D."/>
            <person name="Malone G."/>
            <person name="Dellagostin O."/>
            <person name="de Oliveira A.C."/>
            <person name="Bevan M."/>
            <person name="Bancroft I."/>
            <person name="Minx P."/>
            <person name="Cordum H."/>
            <person name="Wilson R."/>
            <person name="Cheng Z."/>
            <person name="Jin W."/>
            <person name="Jiang J."/>
            <person name="Leong S.A."/>
            <person name="Iwama H."/>
            <person name="Gojobori T."/>
            <person name="Itoh T."/>
            <person name="Niimura Y."/>
            <person name="Fujii Y."/>
            <person name="Habara T."/>
            <person name="Sakai H."/>
            <person name="Sato Y."/>
            <person name="Wilson G."/>
            <person name="Kumar K."/>
            <person name="McCouch S."/>
            <person name="Juretic N."/>
            <person name="Hoen D."/>
            <person name="Wright S."/>
            <person name="Bruskiewich R."/>
            <person name="Bureau T."/>
            <person name="Miyao A."/>
            <person name="Hirochika H."/>
            <person name="Nishikawa T."/>
            <person name="Kadowaki K."/>
            <person name="Sugiura M."/>
            <person name="Burr B."/>
            <person name="Sasaki T."/>
        </authorList>
    </citation>
    <scope>NUCLEOTIDE SEQUENCE [LARGE SCALE GENOMIC DNA]</scope>
    <source>
        <strain evidence="3">cv. Nipponbare</strain>
    </source>
</reference>
<protein>
    <submittedName>
        <fullName evidence="2">Uncharacterized protein</fullName>
    </submittedName>
</protein>
<sequence>MDAEHDEIAKSKQEGEALTREDVTRMKLSWRVAQESTRGHRGRRLRHPERVAGVLVAMRDAHGPGQVLAVPVRRPGGVGGATAAAALIVRGVRRRAEGGSCAAACGEENTFVRDPLPTPLNGLPVELDRIAPLW</sequence>
<dbReference type="EMBL" id="AP003850">
    <property type="protein sequence ID" value="BAC19983.1"/>
    <property type="molecule type" value="Genomic_DNA"/>
</dbReference>
<dbReference type="AlphaFoldDB" id="Q8H517"/>